<dbReference type="Proteomes" id="UP000257451">
    <property type="component" value="Unassembled WGS sequence"/>
</dbReference>
<evidence type="ECO:0000313" key="1">
    <source>
        <dbReference type="EMBL" id="RFZ40875.1"/>
    </source>
</evidence>
<proteinExistence type="predicted"/>
<sequence>MHIETATTQQLVAELVARVEDGGLSSADAAWFAGELASTRQPNGK</sequence>
<name>A0A3E2MVJ0_MYCMR</name>
<organism evidence="1 2">
    <name type="scientific">Mycobacterium marinum</name>
    <dbReference type="NCBI Taxonomy" id="1781"/>
    <lineage>
        <taxon>Bacteria</taxon>
        <taxon>Bacillati</taxon>
        <taxon>Actinomycetota</taxon>
        <taxon>Actinomycetes</taxon>
        <taxon>Mycobacteriales</taxon>
        <taxon>Mycobacteriaceae</taxon>
        <taxon>Mycobacterium</taxon>
        <taxon>Mycobacterium ulcerans group</taxon>
    </lineage>
</organism>
<dbReference type="EMBL" id="PEDF01000085">
    <property type="protein sequence ID" value="RFZ40875.1"/>
    <property type="molecule type" value="Genomic_DNA"/>
</dbReference>
<comment type="caution">
    <text evidence="1">The sequence shown here is derived from an EMBL/GenBank/DDBJ whole genome shotgun (WGS) entry which is preliminary data.</text>
</comment>
<protein>
    <submittedName>
        <fullName evidence="1">Uncharacterized protein</fullName>
    </submittedName>
</protein>
<dbReference type="AlphaFoldDB" id="A0A3E2MVJ0"/>
<evidence type="ECO:0000313" key="2">
    <source>
        <dbReference type="Proteomes" id="UP000257451"/>
    </source>
</evidence>
<gene>
    <name evidence="1" type="ORF">DAVIS_02840</name>
</gene>
<accession>A0A3E2MVJ0</accession>
<reference evidence="1 2" key="1">
    <citation type="journal article" date="2018" name="Sci. Rep.">
        <title>Extensive genomic diversity among Mycobacterium marinum strains revealed by whole genome sequencing.</title>
        <authorList>
            <person name="Das S."/>
            <person name="Pettersson B.M."/>
            <person name="Behra P.R."/>
            <person name="Mallick A."/>
            <person name="Cheramie M."/>
            <person name="Ramesh M."/>
            <person name="Shirreff L."/>
            <person name="DuCote T."/>
            <person name="Dasgupta S."/>
            <person name="Ennis D.G."/>
            <person name="Kirsebom L.A."/>
        </authorList>
    </citation>
    <scope>NUCLEOTIDE SEQUENCE [LARGE SCALE GENOMIC DNA]</scope>
    <source>
        <strain evidence="1 2">Davis1</strain>
    </source>
</reference>